<keyword evidence="3" id="KW-1185">Reference proteome</keyword>
<evidence type="ECO:0000256" key="1">
    <source>
        <dbReference type="SAM" id="Phobius"/>
    </source>
</evidence>
<dbReference type="RefSeq" id="WP_241297700.1">
    <property type="nucleotide sequence ID" value="NZ_JAKZGR010000033.1"/>
</dbReference>
<sequence>MISERKKAVLILLACYLLYFLWEYNYNRSPKKYTTGVVTNITTGFKSDSNVEYQFIYLGKVYNSRFGKGDYSAKIGDSFIVEFEEKKPKNSRIILYYPIPDSLNISPPRNGWSEIPTEVEMYRKSRTQIFGLYDRLIKFKADQNKR</sequence>
<gene>
    <name evidence="2" type="ORF">ACFOUP_06945</name>
</gene>
<accession>A0ABV8EKE1</accession>
<organism evidence="2 3">
    <name type="scientific">Belliella kenyensis</name>
    <dbReference type="NCBI Taxonomy" id="1472724"/>
    <lineage>
        <taxon>Bacteria</taxon>
        <taxon>Pseudomonadati</taxon>
        <taxon>Bacteroidota</taxon>
        <taxon>Cytophagia</taxon>
        <taxon>Cytophagales</taxon>
        <taxon>Cyclobacteriaceae</taxon>
        <taxon>Belliella</taxon>
    </lineage>
</organism>
<protein>
    <recommendedName>
        <fullName evidence="4">DUF3592 domain-containing protein</fullName>
    </recommendedName>
</protein>
<comment type="caution">
    <text evidence="2">The sequence shown here is derived from an EMBL/GenBank/DDBJ whole genome shotgun (WGS) entry which is preliminary data.</text>
</comment>
<keyword evidence="1" id="KW-0472">Membrane</keyword>
<evidence type="ECO:0008006" key="4">
    <source>
        <dbReference type="Google" id="ProtNLM"/>
    </source>
</evidence>
<reference evidence="3" key="1">
    <citation type="journal article" date="2019" name="Int. J. Syst. Evol. Microbiol.">
        <title>The Global Catalogue of Microorganisms (GCM) 10K type strain sequencing project: providing services to taxonomists for standard genome sequencing and annotation.</title>
        <authorList>
            <consortium name="The Broad Institute Genomics Platform"/>
            <consortium name="The Broad Institute Genome Sequencing Center for Infectious Disease"/>
            <person name="Wu L."/>
            <person name="Ma J."/>
        </authorList>
    </citation>
    <scope>NUCLEOTIDE SEQUENCE [LARGE SCALE GENOMIC DNA]</scope>
    <source>
        <strain evidence="3">CECT 8551</strain>
    </source>
</reference>
<name>A0ABV8EKE1_9BACT</name>
<evidence type="ECO:0000313" key="3">
    <source>
        <dbReference type="Proteomes" id="UP001595766"/>
    </source>
</evidence>
<evidence type="ECO:0000313" key="2">
    <source>
        <dbReference type="EMBL" id="MFC3976106.1"/>
    </source>
</evidence>
<dbReference type="EMBL" id="JBHSAV010000021">
    <property type="protein sequence ID" value="MFC3976106.1"/>
    <property type="molecule type" value="Genomic_DNA"/>
</dbReference>
<proteinExistence type="predicted"/>
<feature type="transmembrane region" description="Helical" evidence="1">
    <location>
        <begin position="7"/>
        <end position="24"/>
    </location>
</feature>
<keyword evidence="1" id="KW-0812">Transmembrane</keyword>
<dbReference type="Proteomes" id="UP001595766">
    <property type="component" value="Unassembled WGS sequence"/>
</dbReference>
<keyword evidence="1" id="KW-1133">Transmembrane helix</keyword>